<dbReference type="AlphaFoldDB" id="A0A5B7D376"/>
<evidence type="ECO:0000313" key="2">
    <source>
        <dbReference type="Proteomes" id="UP000324222"/>
    </source>
</evidence>
<reference evidence="1 2" key="1">
    <citation type="submission" date="2019-05" db="EMBL/GenBank/DDBJ databases">
        <title>Another draft genome of Portunus trituberculatus and its Hox gene families provides insights of decapod evolution.</title>
        <authorList>
            <person name="Jeong J.-H."/>
            <person name="Song I."/>
            <person name="Kim S."/>
            <person name="Choi T."/>
            <person name="Kim D."/>
            <person name="Ryu S."/>
            <person name="Kim W."/>
        </authorList>
    </citation>
    <scope>NUCLEOTIDE SEQUENCE [LARGE SCALE GENOMIC DNA]</scope>
    <source>
        <tissue evidence="1">Muscle</tissue>
    </source>
</reference>
<gene>
    <name evidence="1" type="ORF">E2C01_007747</name>
</gene>
<evidence type="ECO:0000313" key="1">
    <source>
        <dbReference type="EMBL" id="MPC14966.1"/>
    </source>
</evidence>
<organism evidence="1 2">
    <name type="scientific">Portunus trituberculatus</name>
    <name type="common">Swimming crab</name>
    <name type="synonym">Neptunus trituberculatus</name>
    <dbReference type="NCBI Taxonomy" id="210409"/>
    <lineage>
        <taxon>Eukaryota</taxon>
        <taxon>Metazoa</taxon>
        <taxon>Ecdysozoa</taxon>
        <taxon>Arthropoda</taxon>
        <taxon>Crustacea</taxon>
        <taxon>Multicrustacea</taxon>
        <taxon>Malacostraca</taxon>
        <taxon>Eumalacostraca</taxon>
        <taxon>Eucarida</taxon>
        <taxon>Decapoda</taxon>
        <taxon>Pleocyemata</taxon>
        <taxon>Brachyura</taxon>
        <taxon>Eubrachyura</taxon>
        <taxon>Portunoidea</taxon>
        <taxon>Portunidae</taxon>
        <taxon>Portuninae</taxon>
        <taxon>Portunus</taxon>
    </lineage>
</organism>
<keyword evidence="2" id="KW-1185">Reference proteome</keyword>
<proteinExistence type="predicted"/>
<sequence length="130" mass="14235">MTLREWWQEEEEEDDYKEEGCAAPPPFVSPLLPYPHITLHTTSALRLPTSPFLAKPSLWPLLPVPSLPVPHNVCCGDQCARPLSATPAPHVCLCGAVVAKRRGGGGGVSWRCGVPWCVCLCRLMEAHLLL</sequence>
<dbReference type="EMBL" id="VSRR010000392">
    <property type="protein sequence ID" value="MPC14966.1"/>
    <property type="molecule type" value="Genomic_DNA"/>
</dbReference>
<dbReference type="Proteomes" id="UP000324222">
    <property type="component" value="Unassembled WGS sequence"/>
</dbReference>
<comment type="caution">
    <text evidence="1">The sequence shown here is derived from an EMBL/GenBank/DDBJ whole genome shotgun (WGS) entry which is preliminary data.</text>
</comment>
<protein>
    <submittedName>
        <fullName evidence="1">Uncharacterized protein</fullName>
    </submittedName>
</protein>
<accession>A0A5B7D376</accession>
<name>A0A5B7D376_PORTR</name>